<protein>
    <submittedName>
        <fullName evidence="2">SirB2 family protein</fullName>
    </submittedName>
</protein>
<dbReference type="InterPro" id="IPR007360">
    <property type="entry name" value="SirB"/>
</dbReference>
<proteinExistence type="predicted"/>
<name>A0A974RVZ6_9GAMM</name>
<accession>A0A974RVZ6</accession>
<reference evidence="2 3" key="1">
    <citation type="submission" date="2021-01" db="EMBL/GenBank/DDBJ databases">
        <title>Entomomonas sp. F2A isolated from a house cricket (Acheta domesticus).</title>
        <authorList>
            <person name="Spergser J."/>
            <person name="Busse H.-J."/>
        </authorList>
    </citation>
    <scope>NUCLEOTIDE SEQUENCE [LARGE SCALE GENOMIC DNA]</scope>
    <source>
        <strain evidence="2 3">F2A</strain>
    </source>
</reference>
<evidence type="ECO:0000256" key="1">
    <source>
        <dbReference type="SAM" id="Phobius"/>
    </source>
</evidence>
<dbReference type="GO" id="GO:0005886">
    <property type="term" value="C:plasma membrane"/>
    <property type="evidence" value="ECO:0007669"/>
    <property type="project" value="TreeGrafter"/>
</dbReference>
<gene>
    <name evidence="2" type="ORF">JHT90_09065</name>
</gene>
<feature type="transmembrane region" description="Helical" evidence="1">
    <location>
        <begin position="98"/>
        <end position="117"/>
    </location>
</feature>
<feature type="transmembrane region" description="Helical" evidence="1">
    <location>
        <begin position="70"/>
        <end position="91"/>
    </location>
</feature>
<dbReference type="KEGG" id="eaz:JHT90_09065"/>
<evidence type="ECO:0000313" key="2">
    <source>
        <dbReference type="EMBL" id="QQP84562.1"/>
    </source>
</evidence>
<sequence length="123" mass="14012">MQKIILHLHALTAVITISLFITRFVSLRVGAKFMQRKWVRIVPHLNDTCLLIFGITLVILTQQYPNLSSHFWLTEKLSFLVGYIVFGFMAIKGTTSAIRYIGFALALTCFACIVYLVKTKVPF</sequence>
<dbReference type="RefSeq" id="WP_201090459.1">
    <property type="nucleotide sequence ID" value="NZ_CP067393.1"/>
</dbReference>
<dbReference type="Proteomes" id="UP000595278">
    <property type="component" value="Chromosome"/>
</dbReference>
<keyword evidence="1" id="KW-0812">Transmembrane</keyword>
<feature type="transmembrane region" description="Helical" evidence="1">
    <location>
        <begin position="45"/>
        <end position="64"/>
    </location>
</feature>
<evidence type="ECO:0000313" key="3">
    <source>
        <dbReference type="Proteomes" id="UP000595278"/>
    </source>
</evidence>
<dbReference type="PANTHER" id="PTHR39594">
    <property type="entry name" value="PROTEIN YCHQ"/>
    <property type="match status" value="1"/>
</dbReference>
<organism evidence="2 3">
    <name type="scientific">Entomomonas asaccharolytica</name>
    <dbReference type="NCBI Taxonomy" id="2785331"/>
    <lineage>
        <taxon>Bacteria</taxon>
        <taxon>Pseudomonadati</taxon>
        <taxon>Pseudomonadota</taxon>
        <taxon>Gammaproteobacteria</taxon>
        <taxon>Pseudomonadales</taxon>
        <taxon>Pseudomonadaceae</taxon>
        <taxon>Entomomonas</taxon>
    </lineage>
</organism>
<keyword evidence="1" id="KW-1133">Transmembrane helix</keyword>
<keyword evidence="1" id="KW-0472">Membrane</keyword>
<dbReference type="EMBL" id="CP067393">
    <property type="protein sequence ID" value="QQP84562.1"/>
    <property type="molecule type" value="Genomic_DNA"/>
</dbReference>
<dbReference type="PANTHER" id="PTHR39594:SF1">
    <property type="entry name" value="PROTEIN YCHQ"/>
    <property type="match status" value="1"/>
</dbReference>
<dbReference type="AlphaFoldDB" id="A0A974RVZ6"/>
<feature type="transmembrane region" description="Helical" evidence="1">
    <location>
        <begin position="6"/>
        <end position="25"/>
    </location>
</feature>
<dbReference type="PIRSF" id="PIRSF005610">
    <property type="entry name" value="SirB"/>
    <property type="match status" value="1"/>
</dbReference>
<dbReference type="Pfam" id="PF04247">
    <property type="entry name" value="SirB"/>
    <property type="match status" value="1"/>
</dbReference>
<keyword evidence="3" id="KW-1185">Reference proteome</keyword>